<evidence type="ECO:0000313" key="1">
    <source>
        <dbReference type="EMBL" id="NYD21010.1"/>
    </source>
</evidence>
<sequence length="48" mass="4977">MLDALDALDAQVPELSGVVGVAHGTPERPLLNGALITTDRVHDRAATV</sequence>
<evidence type="ECO:0000313" key="2">
    <source>
        <dbReference type="Proteomes" id="UP000521922"/>
    </source>
</evidence>
<comment type="caution">
    <text evidence="1">The sequence shown here is derived from an EMBL/GenBank/DDBJ whole genome shotgun (WGS) entry which is preliminary data.</text>
</comment>
<keyword evidence="2" id="KW-1185">Reference proteome</keyword>
<dbReference type="RefSeq" id="WP_179749008.1">
    <property type="nucleotide sequence ID" value="NZ_BAAAGN010000038.1"/>
</dbReference>
<dbReference type="Proteomes" id="UP000521922">
    <property type="component" value="Unassembled WGS sequence"/>
</dbReference>
<dbReference type="AlphaFoldDB" id="A0A7Y9DI49"/>
<dbReference type="EMBL" id="JACCBB010000001">
    <property type="protein sequence ID" value="NYD21010.1"/>
    <property type="molecule type" value="Genomic_DNA"/>
</dbReference>
<protein>
    <submittedName>
        <fullName evidence="1">Uncharacterized protein</fullName>
    </submittedName>
</protein>
<gene>
    <name evidence="1" type="ORF">BJ968_000550</name>
</gene>
<reference evidence="1 2" key="1">
    <citation type="submission" date="2020-07" db="EMBL/GenBank/DDBJ databases">
        <title>Sequencing the genomes of 1000 actinobacteria strains.</title>
        <authorList>
            <person name="Klenk H.-P."/>
        </authorList>
    </citation>
    <scope>NUCLEOTIDE SEQUENCE [LARGE SCALE GENOMIC DNA]</scope>
    <source>
        <strain evidence="1 2">DSM 7487</strain>
    </source>
</reference>
<organism evidence="1 2">
    <name type="scientific">Kineococcus aurantiacus</name>
    <dbReference type="NCBI Taxonomy" id="37633"/>
    <lineage>
        <taxon>Bacteria</taxon>
        <taxon>Bacillati</taxon>
        <taxon>Actinomycetota</taxon>
        <taxon>Actinomycetes</taxon>
        <taxon>Kineosporiales</taxon>
        <taxon>Kineosporiaceae</taxon>
        <taxon>Kineococcus</taxon>
    </lineage>
</organism>
<accession>A0A7Y9DI49</accession>
<name>A0A7Y9DI49_9ACTN</name>
<proteinExistence type="predicted"/>